<feature type="binding site" evidence="3">
    <location>
        <position position="218"/>
    </location>
    <ligand>
        <name>Zn(2+)</name>
        <dbReference type="ChEBI" id="CHEBI:29105"/>
    </ligand>
</feature>
<feature type="binding site" evidence="3">
    <location>
        <position position="286"/>
    </location>
    <ligand>
        <name>Zn(2+)</name>
        <dbReference type="ChEBI" id="CHEBI:29105"/>
    </ligand>
</feature>
<dbReference type="PANTHER" id="PTHR11103:SF18">
    <property type="entry name" value="SLR1189 PROTEIN"/>
    <property type="match status" value="1"/>
</dbReference>
<dbReference type="InterPro" id="IPR036589">
    <property type="entry name" value="HCY_dom_sf"/>
</dbReference>
<protein>
    <submittedName>
        <fullName evidence="5">S-methylmethionine-dependent homocysteine/selenocysteine methylase</fullName>
    </submittedName>
</protein>
<keyword evidence="3" id="KW-0479">Metal-binding</keyword>
<accession>A0ABU1ULV8</accession>
<evidence type="ECO:0000256" key="2">
    <source>
        <dbReference type="ARBA" id="ARBA00022679"/>
    </source>
</evidence>
<dbReference type="Pfam" id="PF02574">
    <property type="entry name" value="S-methyl_trans"/>
    <property type="match status" value="1"/>
</dbReference>
<dbReference type="InterPro" id="IPR003726">
    <property type="entry name" value="HCY_dom"/>
</dbReference>
<dbReference type="Gene3D" id="3.20.20.330">
    <property type="entry name" value="Homocysteine-binding-like domain"/>
    <property type="match status" value="1"/>
</dbReference>
<keyword evidence="2 3" id="KW-0808">Transferase</keyword>
<dbReference type="SUPFAM" id="SSF82282">
    <property type="entry name" value="Homocysteine S-methyltransferase"/>
    <property type="match status" value="1"/>
</dbReference>
<dbReference type="EMBL" id="JAVDWH010000001">
    <property type="protein sequence ID" value="MDR7086178.1"/>
    <property type="molecule type" value="Genomic_DNA"/>
</dbReference>
<feature type="binding site" evidence="3">
    <location>
        <position position="287"/>
    </location>
    <ligand>
        <name>Zn(2+)</name>
        <dbReference type="ChEBI" id="CHEBI:29105"/>
    </ligand>
</feature>
<proteinExistence type="predicted"/>
<evidence type="ECO:0000259" key="4">
    <source>
        <dbReference type="PROSITE" id="PS50970"/>
    </source>
</evidence>
<comment type="caution">
    <text evidence="5">The sequence shown here is derived from an EMBL/GenBank/DDBJ whole genome shotgun (WGS) entry which is preliminary data.</text>
</comment>
<evidence type="ECO:0000313" key="5">
    <source>
        <dbReference type="EMBL" id="MDR7086178.1"/>
    </source>
</evidence>
<reference evidence="5 6" key="1">
    <citation type="submission" date="2023-07" db="EMBL/GenBank/DDBJ databases">
        <title>Sorghum-associated microbial communities from plants grown in Nebraska, USA.</title>
        <authorList>
            <person name="Schachtman D."/>
        </authorList>
    </citation>
    <scope>NUCLEOTIDE SEQUENCE [LARGE SCALE GENOMIC DNA]</scope>
    <source>
        <strain evidence="5 6">BE248</strain>
    </source>
</reference>
<keyword evidence="6" id="KW-1185">Reference proteome</keyword>
<dbReference type="RefSeq" id="WP_309967518.1">
    <property type="nucleotide sequence ID" value="NZ_JAVDWH010000001.1"/>
</dbReference>
<name>A0ABU1ULV8_9ACTN</name>
<dbReference type="Proteomes" id="UP001257739">
    <property type="component" value="Unassembled WGS sequence"/>
</dbReference>
<keyword evidence="3" id="KW-0862">Zinc</keyword>
<comment type="cofactor">
    <cofactor evidence="3">
        <name>Zn(2+)</name>
        <dbReference type="ChEBI" id="CHEBI:29105"/>
    </cofactor>
</comment>
<sequence length="300" mass="30964">MTGSDLLDGSSWVTDGGLETDLIFNHGIDLPEFASFPLVENADGVAVLERYYAGYAVIAAAAGAGLLVETPTWRANPDWGQVLGYNAEGLDRANRAAVDLARRAATTSGLDSTLVSGVVGPRGDGYLAGGEDPDEAAEYHSAQVRSFAAAGADLVHGMTITGPAEGIGIVRAARDSGLPVAISFTVETDGVLPDGSTLAAAVGRLEAEAPADWYGVNCAHPTHVLPALDGAAWQQRLRFFRPNASTMSHAELDEMEVLDAGDMSLLSSSASTLRGQVPTLGVLGGCCGTDSRHVAALWGV</sequence>
<dbReference type="GO" id="GO:0032259">
    <property type="term" value="P:methylation"/>
    <property type="evidence" value="ECO:0007669"/>
    <property type="project" value="UniProtKB-KW"/>
</dbReference>
<dbReference type="GO" id="GO:0008168">
    <property type="term" value="F:methyltransferase activity"/>
    <property type="evidence" value="ECO:0007669"/>
    <property type="project" value="UniProtKB-KW"/>
</dbReference>
<evidence type="ECO:0000256" key="1">
    <source>
        <dbReference type="ARBA" id="ARBA00022603"/>
    </source>
</evidence>
<feature type="domain" description="Hcy-binding" evidence="4">
    <location>
        <begin position="1"/>
        <end position="300"/>
    </location>
</feature>
<dbReference type="PROSITE" id="PS50970">
    <property type="entry name" value="HCY"/>
    <property type="match status" value="1"/>
</dbReference>
<evidence type="ECO:0000313" key="6">
    <source>
        <dbReference type="Proteomes" id="UP001257739"/>
    </source>
</evidence>
<keyword evidence="1 3" id="KW-0489">Methyltransferase</keyword>
<organism evidence="5 6">
    <name type="scientific">Aeromicrobium panaciterrae</name>
    <dbReference type="NCBI Taxonomy" id="363861"/>
    <lineage>
        <taxon>Bacteria</taxon>
        <taxon>Bacillati</taxon>
        <taxon>Actinomycetota</taxon>
        <taxon>Actinomycetes</taxon>
        <taxon>Propionibacteriales</taxon>
        <taxon>Nocardioidaceae</taxon>
        <taxon>Aeromicrobium</taxon>
    </lineage>
</organism>
<gene>
    <name evidence="5" type="ORF">J2X11_001017</name>
</gene>
<evidence type="ECO:0000256" key="3">
    <source>
        <dbReference type="PROSITE-ProRule" id="PRU00333"/>
    </source>
</evidence>
<dbReference type="PANTHER" id="PTHR11103">
    <property type="entry name" value="SLR1189 PROTEIN"/>
    <property type="match status" value="1"/>
</dbReference>